<dbReference type="Proteomes" id="UP000275663">
    <property type="component" value="Chromosome"/>
</dbReference>
<reference evidence="1 2" key="1">
    <citation type="journal article" date="2011" name="Int. J. Syst. Evol. Microbiol.">
        <title>Description of Undibacterium oligocarboniphilum sp. nov., isolated from purified water, and Undibacterium pigrum strain CCUG 49012 as the type strain of Undibacterium parvum sp. nov., and emended descriptions of the genus Undibacterium and the species Undibacterium pigrum.</title>
        <authorList>
            <person name="Eder W."/>
            <person name="Wanner G."/>
            <person name="Ludwig W."/>
            <person name="Busse H.J."/>
            <person name="Ziemke-Kageler F."/>
            <person name="Lang E."/>
        </authorList>
    </citation>
    <scope>NUCLEOTIDE SEQUENCE [LARGE SCALE GENOMIC DNA]</scope>
    <source>
        <strain evidence="1 2">DSM 23061</strain>
    </source>
</reference>
<name>A0A3Q9BPU0_9BURK</name>
<protein>
    <submittedName>
        <fullName evidence="1">MmcQ/YjbR family DNA-binding protein</fullName>
    </submittedName>
</protein>
<dbReference type="Pfam" id="PF04237">
    <property type="entry name" value="YjbR"/>
    <property type="match status" value="1"/>
</dbReference>
<dbReference type="RefSeq" id="WP_126127152.1">
    <property type="nucleotide sequence ID" value="NZ_CP034464.1"/>
</dbReference>
<dbReference type="PANTHER" id="PTHR35145:SF1">
    <property type="entry name" value="CYTOPLASMIC PROTEIN"/>
    <property type="match status" value="1"/>
</dbReference>
<dbReference type="SUPFAM" id="SSF142906">
    <property type="entry name" value="YjbR-like"/>
    <property type="match status" value="1"/>
</dbReference>
<dbReference type="Gene3D" id="3.90.1150.30">
    <property type="match status" value="1"/>
</dbReference>
<dbReference type="InterPro" id="IPR007351">
    <property type="entry name" value="YjbR"/>
</dbReference>
<dbReference type="EMBL" id="CP034464">
    <property type="protein sequence ID" value="AZP11767.1"/>
    <property type="molecule type" value="Genomic_DNA"/>
</dbReference>
<dbReference type="OrthoDB" id="9804614at2"/>
<proteinExistence type="predicted"/>
<evidence type="ECO:0000313" key="1">
    <source>
        <dbReference type="EMBL" id="AZP11767.1"/>
    </source>
</evidence>
<dbReference type="KEGG" id="upv:EJN92_07010"/>
<keyword evidence="2" id="KW-1185">Reference proteome</keyword>
<organism evidence="1 2">
    <name type="scientific">Undibacterium parvum</name>
    <dbReference type="NCBI Taxonomy" id="401471"/>
    <lineage>
        <taxon>Bacteria</taxon>
        <taxon>Pseudomonadati</taxon>
        <taxon>Pseudomonadota</taxon>
        <taxon>Betaproteobacteria</taxon>
        <taxon>Burkholderiales</taxon>
        <taxon>Oxalobacteraceae</taxon>
        <taxon>Undibacterium</taxon>
    </lineage>
</organism>
<dbReference type="PANTHER" id="PTHR35145">
    <property type="entry name" value="CYTOPLASMIC PROTEIN-RELATED"/>
    <property type="match status" value="1"/>
</dbReference>
<dbReference type="InterPro" id="IPR038056">
    <property type="entry name" value="YjbR-like_sf"/>
</dbReference>
<evidence type="ECO:0000313" key="2">
    <source>
        <dbReference type="Proteomes" id="UP000275663"/>
    </source>
</evidence>
<dbReference type="GO" id="GO:0003677">
    <property type="term" value="F:DNA binding"/>
    <property type="evidence" value="ECO:0007669"/>
    <property type="project" value="UniProtKB-KW"/>
</dbReference>
<dbReference type="InterPro" id="IPR058532">
    <property type="entry name" value="YjbR/MT2646/Rv2570-like"/>
</dbReference>
<dbReference type="AlphaFoldDB" id="A0A3Q9BPU0"/>
<keyword evidence="1" id="KW-0238">DNA-binding</keyword>
<gene>
    <name evidence="1" type="ORF">EJN92_07010</name>
</gene>
<accession>A0A3Q9BPU0</accession>
<sequence>MDFNLARDFCSRLPGAVVETKWGSDLVFSVGKKMFAVSWLRDDVLRNFSFKVEDQRFLEFTDRPHIVPAPYMARAKWIQVVDAMAMSDAEALELLQASYNLIFSRLTKKLQREITHE</sequence>